<protein>
    <recommendedName>
        <fullName evidence="6">Peptidoglycan binding protein</fullName>
    </recommendedName>
</protein>
<keyword evidence="5" id="KW-1185">Reference proteome</keyword>
<dbReference type="Pfam" id="PF09374">
    <property type="entry name" value="PG_binding_3"/>
    <property type="match status" value="1"/>
</dbReference>
<accession>A0A7Z2S5E1</accession>
<dbReference type="InterPro" id="IPR018537">
    <property type="entry name" value="Peptidoglycan-bd_3"/>
</dbReference>
<dbReference type="EMBL" id="CP047895">
    <property type="protein sequence ID" value="QHL90268.1"/>
    <property type="molecule type" value="Genomic_DNA"/>
</dbReference>
<sequence length="204" mass="21831">MMVDELIDAVIAREGGYVDHPADRGGPTKWGITAATARAHGHAGPVSTLSRAAAAEIYRRIYWLRPRLDAVGTRAPLLAAEMFDTGVNMGPRTAIGFLQRALNALNRGARDYADIAIDGRIGPRTLSAIDGFLATRGQAGETVLVKAVESLQGERYLRLAETRPANEAFVYGWLAHRIGQAAAPRPTDAPRTIPLAGDDAHARA</sequence>
<evidence type="ECO:0000259" key="2">
    <source>
        <dbReference type="Pfam" id="PF05838"/>
    </source>
</evidence>
<dbReference type="Proteomes" id="UP000464468">
    <property type="component" value="Chromosome"/>
</dbReference>
<evidence type="ECO:0008006" key="6">
    <source>
        <dbReference type="Google" id="ProtNLM"/>
    </source>
</evidence>
<organism evidence="4 5">
    <name type="scientific">Sphingomonas changnyeongensis</name>
    <dbReference type="NCBI Taxonomy" id="2698679"/>
    <lineage>
        <taxon>Bacteria</taxon>
        <taxon>Pseudomonadati</taxon>
        <taxon>Pseudomonadota</taxon>
        <taxon>Alphaproteobacteria</taxon>
        <taxon>Sphingomonadales</taxon>
        <taxon>Sphingomonadaceae</taxon>
        <taxon>Sphingomonas</taxon>
    </lineage>
</organism>
<name>A0A7Z2S5E1_9SPHN</name>
<proteinExistence type="predicted"/>
<dbReference type="KEGG" id="schy:GVO57_04715"/>
<feature type="region of interest" description="Disordered" evidence="1">
    <location>
        <begin position="184"/>
        <end position="204"/>
    </location>
</feature>
<evidence type="ECO:0000259" key="3">
    <source>
        <dbReference type="Pfam" id="PF09374"/>
    </source>
</evidence>
<dbReference type="InterPro" id="IPR023346">
    <property type="entry name" value="Lysozyme-like_dom_sf"/>
</dbReference>
<feature type="compositionally biased region" description="Low complexity" evidence="1">
    <location>
        <begin position="184"/>
        <end position="194"/>
    </location>
</feature>
<dbReference type="SUPFAM" id="SSF53955">
    <property type="entry name" value="Lysozyme-like"/>
    <property type="match status" value="1"/>
</dbReference>
<reference evidence="4 5" key="1">
    <citation type="submission" date="2020-01" db="EMBL/GenBank/DDBJ databases">
        <title>Sphingomonas sp. C33 whole genome sequece.</title>
        <authorList>
            <person name="Park C."/>
        </authorList>
    </citation>
    <scope>NUCLEOTIDE SEQUENCE [LARGE SCALE GENOMIC DNA]</scope>
    <source>
        <strain evidence="4 5">C33</strain>
    </source>
</reference>
<feature type="domain" description="TtsA-like Glycoside hydrolase family 108" evidence="2">
    <location>
        <begin position="8"/>
        <end position="90"/>
    </location>
</feature>
<feature type="domain" description="Peptidoglycan binding" evidence="3">
    <location>
        <begin position="94"/>
        <end position="177"/>
    </location>
</feature>
<evidence type="ECO:0000313" key="5">
    <source>
        <dbReference type="Proteomes" id="UP000464468"/>
    </source>
</evidence>
<evidence type="ECO:0000256" key="1">
    <source>
        <dbReference type="SAM" id="MobiDB-lite"/>
    </source>
</evidence>
<dbReference type="InterPro" id="IPR008565">
    <property type="entry name" value="TtsA-like_GH18_dom"/>
</dbReference>
<dbReference type="AlphaFoldDB" id="A0A7Z2S5E1"/>
<dbReference type="CDD" id="cd13926">
    <property type="entry name" value="N-acetylmuramidase_GH108"/>
    <property type="match status" value="1"/>
</dbReference>
<dbReference type="Gene3D" id="1.20.141.10">
    <property type="entry name" value="Chitosanase, subunit A, domain 1"/>
    <property type="match status" value="1"/>
</dbReference>
<evidence type="ECO:0000313" key="4">
    <source>
        <dbReference type="EMBL" id="QHL90268.1"/>
    </source>
</evidence>
<gene>
    <name evidence="4" type="ORF">GVO57_04715</name>
</gene>
<dbReference type="Pfam" id="PF05838">
    <property type="entry name" value="Glyco_hydro_108"/>
    <property type="match status" value="1"/>
</dbReference>